<dbReference type="Proteomes" id="UP000665020">
    <property type="component" value="Chromosome"/>
</dbReference>
<comment type="subunit">
    <text evidence="3">Homodimer.</text>
</comment>
<dbReference type="Pfam" id="PF04166">
    <property type="entry name" value="PdxA"/>
    <property type="match status" value="1"/>
</dbReference>
<evidence type="ECO:0000256" key="2">
    <source>
        <dbReference type="ARBA" id="ARBA00009464"/>
    </source>
</evidence>
<evidence type="ECO:0000256" key="1">
    <source>
        <dbReference type="ARBA" id="ARBA00001968"/>
    </source>
</evidence>
<evidence type="ECO:0000256" key="4">
    <source>
        <dbReference type="ARBA" id="ARBA00022723"/>
    </source>
</evidence>
<dbReference type="EMBL" id="CP046640">
    <property type="protein sequence ID" value="QTL99793.1"/>
    <property type="molecule type" value="Genomic_DNA"/>
</dbReference>
<dbReference type="NCBIfam" id="TIGR00557">
    <property type="entry name" value="pdxA"/>
    <property type="match status" value="1"/>
</dbReference>
<reference evidence="7" key="1">
    <citation type="submission" date="2019-12" db="EMBL/GenBank/DDBJ databases">
        <authorList>
            <person name="zhang j."/>
            <person name="sun C.M."/>
        </authorList>
    </citation>
    <scope>NUCLEOTIDE SEQUENCE</scope>
    <source>
        <strain evidence="7">NS-1</strain>
    </source>
</reference>
<evidence type="ECO:0000313" key="8">
    <source>
        <dbReference type="Proteomes" id="UP000665020"/>
    </source>
</evidence>
<name>A0A8A7KD59_9FIRM</name>
<dbReference type="RefSeq" id="WP_230868121.1">
    <property type="nucleotide sequence ID" value="NZ_CP046640.1"/>
</dbReference>
<evidence type="ECO:0000256" key="6">
    <source>
        <dbReference type="ARBA" id="ARBA00023027"/>
    </source>
</evidence>
<dbReference type="PANTHER" id="PTHR30004">
    <property type="entry name" value="4-HYDROXYTHREONINE-4-PHOSPHATE DEHYDROGENASE"/>
    <property type="match status" value="1"/>
</dbReference>
<keyword evidence="5 7" id="KW-0560">Oxidoreductase</keyword>
<dbReference type="GO" id="GO:0046872">
    <property type="term" value="F:metal ion binding"/>
    <property type="evidence" value="ECO:0007669"/>
    <property type="project" value="UniProtKB-KW"/>
</dbReference>
<dbReference type="KEGG" id="ifn:GM661_18445"/>
<keyword evidence="6" id="KW-0520">NAD</keyword>
<dbReference type="SUPFAM" id="SSF53659">
    <property type="entry name" value="Isocitrate/Isopropylmalate dehydrogenase-like"/>
    <property type="match status" value="1"/>
</dbReference>
<accession>A0A8A7KD59</accession>
<dbReference type="AlphaFoldDB" id="A0A8A7KD59"/>
<sequence>MDKPIIAITMGDPAGIGAEIAVRALGNREIYERAKPLVIGSRVIMEDAINYIPSNLKLNVIEDIGDVVGKHGLLDLLDLDNIGLHDFKYGEVSAAAGKASVEYILKGIELAMDNRVAAVVTGPIHKEAINQAGFKYAGHTEIFAEKTKAKDYAMMLTSEDMKVIHVSTHVSLRKACDLVKKDRVLKVIELAHQALLDLGIAEPRIAVAGLNPHSGEQGLFGREEIDEIIPAIEEAAVGEIKAEGPVPPDTIFSKVQGGMYDIAVVMYHDQGHIPMKVTGFKYNKETDKFSSVSGVNTTVGLPIIRTSVDHGTAYDKAGEGRANEESLVEAFNMAIDFAKNRY</sequence>
<dbReference type="GO" id="GO:0051287">
    <property type="term" value="F:NAD binding"/>
    <property type="evidence" value="ECO:0007669"/>
    <property type="project" value="InterPro"/>
</dbReference>
<gene>
    <name evidence="7" type="primary">pdxA</name>
    <name evidence="7" type="ORF">GM661_18445</name>
</gene>
<keyword evidence="8" id="KW-1185">Reference proteome</keyword>
<proteinExistence type="inferred from homology"/>
<comment type="similarity">
    <text evidence="2">Belongs to the PdxA family. PdxA2 subfamily.</text>
</comment>
<dbReference type="InterPro" id="IPR005255">
    <property type="entry name" value="PdxA_fam"/>
</dbReference>
<protein>
    <submittedName>
        <fullName evidence="7">4-hydroxythreonine-4-phosphate dehydrogenase PdxA</fullName>
        <ecNumber evidence="7">1.1.1.262</ecNumber>
    </submittedName>
</protein>
<dbReference type="GO" id="GO:0050570">
    <property type="term" value="F:4-hydroxythreonine-4-phosphate dehydrogenase activity"/>
    <property type="evidence" value="ECO:0007669"/>
    <property type="project" value="UniProtKB-EC"/>
</dbReference>
<keyword evidence="4" id="KW-0479">Metal-binding</keyword>
<comment type="cofactor">
    <cofactor evidence="1">
        <name>a divalent metal cation</name>
        <dbReference type="ChEBI" id="CHEBI:60240"/>
    </cofactor>
</comment>
<evidence type="ECO:0000256" key="3">
    <source>
        <dbReference type="ARBA" id="ARBA00011738"/>
    </source>
</evidence>
<evidence type="ECO:0000313" key="7">
    <source>
        <dbReference type="EMBL" id="QTL99793.1"/>
    </source>
</evidence>
<dbReference type="Gene3D" id="3.40.718.10">
    <property type="entry name" value="Isopropylmalate Dehydrogenase"/>
    <property type="match status" value="1"/>
</dbReference>
<evidence type="ECO:0000256" key="5">
    <source>
        <dbReference type="ARBA" id="ARBA00023002"/>
    </source>
</evidence>
<organism evidence="7 8">
    <name type="scientific">Iocasia fonsfrigidae</name>
    <dbReference type="NCBI Taxonomy" id="2682810"/>
    <lineage>
        <taxon>Bacteria</taxon>
        <taxon>Bacillati</taxon>
        <taxon>Bacillota</taxon>
        <taxon>Clostridia</taxon>
        <taxon>Halanaerobiales</taxon>
        <taxon>Halanaerobiaceae</taxon>
        <taxon>Iocasia</taxon>
    </lineage>
</organism>
<dbReference type="PANTHER" id="PTHR30004:SF6">
    <property type="entry name" value="D-THREONATE 4-PHOSPHATE DEHYDROGENASE"/>
    <property type="match status" value="1"/>
</dbReference>
<dbReference type="EC" id="1.1.1.262" evidence="7"/>